<dbReference type="Proteomes" id="UP000053424">
    <property type="component" value="Unassembled WGS sequence"/>
</dbReference>
<dbReference type="AlphaFoldDB" id="A0A0C2YU37"/>
<dbReference type="InterPro" id="IPR019156">
    <property type="entry name" value="Ataxin-10_domain"/>
</dbReference>
<evidence type="ECO:0000313" key="9">
    <source>
        <dbReference type="EMBL" id="KIM44532.1"/>
    </source>
</evidence>
<comment type="function">
    <text evidence="4">May play a role in the regulation of cytokinesis.</text>
</comment>
<evidence type="ECO:0000256" key="2">
    <source>
        <dbReference type="ARBA" id="ARBA00022618"/>
    </source>
</evidence>
<dbReference type="PANTHER" id="PTHR13255">
    <property type="entry name" value="ATAXIN-10"/>
    <property type="match status" value="1"/>
</dbReference>
<protein>
    <recommendedName>
        <fullName evidence="5">Ataxin-10 homolog</fullName>
    </recommendedName>
    <alternativeName>
        <fullName evidence="6">Copper transport protein 86</fullName>
    </alternativeName>
</protein>
<dbReference type="InterPro" id="IPR016024">
    <property type="entry name" value="ARM-type_fold"/>
</dbReference>
<dbReference type="GO" id="GO:0051301">
    <property type="term" value="P:cell division"/>
    <property type="evidence" value="ECO:0007669"/>
    <property type="project" value="UniProtKB-KW"/>
</dbReference>
<dbReference type="Gene3D" id="1.25.10.10">
    <property type="entry name" value="Leucine-rich Repeat Variant"/>
    <property type="match status" value="1"/>
</dbReference>
<reference evidence="10" key="2">
    <citation type="submission" date="2015-01" db="EMBL/GenBank/DDBJ databases">
        <title>Evolutionary Origins and Diversification of the Mycorrhizal Mutualists.</title>
        <authorList>
            <consortium name="DOE Joint Genome Institute"/>
            <consortium name="Mycorrhizal Genomics Consortium"/>
            <person name="Kohler A."/>
            <person name="Kuo A."/>
            <person name="Nagy L.G."/>
            <person name="Floudas D."/>
            <person name="Copeland A."/>
            <person name="Barry K.W."/>
            <person name="Cichocki N."/>
            <person name="Veneault-Fourrey C."/>
            <person name="LaButti K."/>
            <person name="Lindquist E.A."/>
            <person name="Lipzen A."/>
            <person name="Lundell T."/>
            <person name="Morin E."/>
            <person name="Murat C."/>
            <person name="Riley R."/>
            <person name="Ohm R."/>
            <person name="Sun H."/>
            <person name="Tunlid A."/>
            <person name="Henrissat B."/>
            <person name="Grigoriev I.V."/>
            <person name="Hibbett D.S."/>
            <person name="Martin F."/>
        </authorList>
    </citation>
    <scope>NUCLEOTIDE SEQUENCE [LARGE SCALE GENOMIC DNA]</scope>
    <source>
        <strain evidence="10">h7</strain>
    </source>
</reference>
<dbReference type="Pfam" id="PF09759">
    <property type="entry name" value="Atx10homo_assoc"/>
    <property type="match status" value="1"/>
</dbReference>
<keyword evidence="3" id="KW-0131">Cell cycle</keyword>
<evidence type="ECO:0000259" key="8">
    <source>
        <dbReference type="Pfam" id="PF09759"/>
    </source>
</evidence>
<dbReference type="PANTHER" id="PTHR13255:SF0">
    <property type="entry name" value="ATAXIN-10"/>
    <property type="match status" value="1"/>
</dbReference>
<organism evidence="9 10">
    <name type="scientific">Hebeloma cylindrosporum</name>
    <dbReference type="NCBI Taxonomy" id="76867"/>
    <lineage>
        <taxon>Eukaryota</taxon>
        <taxon>Fungi</taxon>
        <taxon>Dikarya</taxon>
        <taxon>Basidiomycota</taxon>
        <taxon>Agaricomycotina</taxon>
        <taxon>Agaricomycetes</taxon>
        <taxon>Agaricomycetidae</taxon>
        <taxon>Agaricales</taxon>
        <taxon>Agaricineae</taxon>
        <taxon>Hymenogastraceae</taxon>
        <taxon>Hebeloma</taxon>
    </lineage>
</organism>
<evidence type="ECO:0000256" key="4">
    <source>
        <dbReference type="ARBA" id="ARBA00044746"/>
    </source>
</evidence>
<evidence type="ECO:0000256" key="3">
    <source>
        <dbReference type="ARBA" id="ARBA00023306"/>
    </source>
</evidence>
<name>A0A0C2YU37_HEBCY</name>
<accession>A0A0C2YU37</accession>
<dbReference type="SUPFAM" id="SSF48371">
    <property type="entry name" value="ARM repeat"/>
    <property type="match status" value="1"/>
</dbReference>
<reference evidence="9 10" key="1">
    <citation type="submission" date="2014-04" db="EMBL/GenBank/DDBJ databases">
        <authorList>
            <consortium name="DOE Joint Genome Institute"/>
            <person name="Kuo A."/>
            <person name="Gay G."/>
            <person name="Dore J."/>
            <person name="Kohler A."/>
            <person name="Nagy L.G."/>
            <person name="Floudas D."/>
            <person name="Copeland A."/>
            <person name="Barry K.W."/>
            <person name="Cichocki N."/>
            <person name="Veneault-Fourrey C."/>
            <person name="LaButti K."/>
            <person name="Lindquist E.A."/>
            <person name="Lipzen A."/>
            <person name="Lundell T."/>
            <person name="Morin E."/>
            <person name="Murat C."/>
            <person name="Sun H."/>
            <person name="Tunlid A."/>
            <person name="Henrissat B."/>
            <person name="Grigoriev I.V."/>
            <person name="Hibbett D.S."/>
            <person name="Martin F."/>
            <person name="Nordberg H.P."/>
            <person name="Cantor M.N."/>
            <person name="Hua S.X."/>
        </authorList>
    </citation>
    <scope>NUCLEOTIDE SEQUENCE [LARGE SCALE GENOMIC DNA]</scope>
    <source>
        <strain evidence="10">h7</strain>
    </source>
</reference>
<sequence>MEAPQGAVVAAKFSKACSNFDIKDKANFRSLIAILEFSAQQLAHSEIVRIEAGQSPQLWSDLRKLWRDLTRTQFSFWENDDSDDEDETPEEDGQANFLRAMCSSLAKFTRNLVAGVPGNQSRAFENEPDIRRLLHFYTSWSAMEDSESVATARVLTQALSNTVTANEVLVANLWEKHMNLPEDQVVFIRLLGSPDSRTLLTTLIFILNCIHGSRQRTQLLVKTKVGVRMCIGLLDNMVKLHEVEDGSEGAKAFDIGYAIITQIIEGGMVPDLYRKFTISNEIVTPHQTTLLKLVDSYLQSTQVDPPNSQIPDILKTHMSLGSFLAKRFFTLSEYAQRAMHRSLGMVQPPKRRDIPSSGSSAEDTDYMTERPSSDSARSVGSSSSSPSGIPKELDVMLPKVCEALVLVTQCIITICLEAEEQQTRLDEGVSAFADFTNMKGYYIQKKYDGQGIVENLIDLLSLLDIFLPRIQFGKPVNSNGTPLSPTESPPADLSGFSYVKRDLIRLLGVLSHGVRSVQDRTREAGGLPVVMNMCVIDERNPYLREHAIFTLHNLLKNNPENQAFVDSVKPSQEWGKDGTLKTRVGATLK</sequence>
<dbReference type="EMBL" id="KN831773">
    <property type="protein sequence ID" value="KIM44532.1"/>
    <property type="molecule type" value="Genomic_DNA"/>
</dbReference>
<comment type="similarity">
    <text evidence="1">Belongs to the ataxin-10 family.</text>
</comment>
<feature type="compositionally biased region" description="Low complexity" evidence="7">
    <location>
        <begin position="373"/>
        <end position="387"/>
    </location>
</feature>
<dbReference type="InterPro" id="IPR051374">
    <property type="entry name" value="Ataxin-10/CTR86_families"/>
</dbReference>
<gene>
    <name evidence="9" type="ORF">M413DRAFT_17582</name>
</gene>
<feature type="region of interest" description="Disordered" evidence="7">
    <location>
        <begin position="345"/>
        <end position="388"/>
    </location>
</feature>
<keyword evidence="10" id="KW-1185">Reference proteome</keyword>
<evidence type="ECO:0000256" key="6">
    <source>
        <dbReference type="ARBA" id="ARBA00044805"/>
    </source>
</evidence>
<proteinExistence type="inferred from homology"/>
<evidence type="ECO:0000256" key="1">
    <source>
        <dbReference type="ARBA" id="ARBA00008384"/>
    </source>
</evidence>
<dbReference type="OrthoDB" id="379794at2759"/>
<dbReference type="HOGENOM" id="CLU_039868_0_0_1"/>
<dbReference type="GO" id="GO:0005829">
    <property type="term" value="C:cytosol"/>
    <property type="evidence" value="ECO:0007669"/>
    <property type="project" value="TreeGrafter"/>
</dbReference>
<evidence type="ECO:0000313" key="10">
    <source>
        <dbReference type="Proteomes" id="UP000053424"/>
    </source>
</evidence>
<keyword evidence="2" id="KW-0132">Cell division</keyword>
<evidence type="ECO:0000256" key="7">
    <source>
        <dbReference type="SAM" id="MobiDB-lite"/>
    </source>
</evidence>
<evidence type="ECO:0000256" key="5">
    <source>
        <dbReference type="ARBA" id="ARBA00044801"/>
    </source>
</evidence>
<dbReference type="InterPro" id="IPR011989">
    <property type="entry name" value="ARM-like"/>
</dbReference>
<feature type="domain" description="Ataxin-10" evidence="8">
    <location>
        <begin position="499"/>
        <end position="573"/>
    </location>
</feature>